<feature type="compositionally biased region" description="Low complexity" evidence="1">
    <location>
        <begin position="135"/>
        <end position="152"/>
    </location>
</feature>
<dbReference type="OrthoDB" id="747498at2759"/>
<protein>
    <submittedName>
        <fullName evidence="2">Uncharacterized protein</fullName>
    </submittedName>
</protein>
<name>A0A1Z5R9J3_SORBI</name>
<dbReference type="PANTHER" id="PTHR33413:SF22">
    <property type="entry name" value="OS08G0420700 PROTEIN"/>
    <property type="match status" value="1"/>
</dbReference>
<dbReference type="Proteomes" id="UP000000768">
    <property type="component" value="Chromosome 7"/>
</dbReference>
<proteinExistence type="predicted"/>
<dbReference type="AlphaFoldDB" id="A0A1Z5R9J3"/>
<dbReference type="InParanoid" id="A0A1Z5R9J3"/>
<evidence type="ECO:0000256" key="1">
    <source>
        <dbReference type="SAM" id="MobiDB-lite"/>
    </source>
</evidence>
<dbReference type="STRING" id="4558.A0A1Z5R9J3"/>
<feature type="region of interest" description="Disordered" evidence="1">
    <location>
        <begin position="119"/>
        <end position="185"/>
    </location>
</feature>
<feature type="compositionally biased region" description="Polar residues" evidence="1">
    <location>
        <begin position="173"/>
        <end position="185"/>
    </location>
</feature>
<reference evidence="3" key="2">
    <citation type="journal article" date="2018" name="Plant J.">
        <title>The Sorghum bicolor reference genome: improved assembly, gene annotations, a transcriptome atlas, and signatures of genome organization.</title>
        <authorList>
            <person name="McCormick R.F."/>
            <person name="Truong S.K."/>
            <person name="Sreedasyam A."/>
            <person name="Jenkins J."/>
            <person name="Shu S."/>
            <person name="Sims D."/>
            <person name="Kennedy M."/>
            <person name="Amirebrahimi M."/>
            <person name="Weers B.D."/>
            <person name="McKinley B."/>
            <person name="Mattison A."/>
            <person name="Morishige D.T."/>
            <person name="Grimwood J."/>
            <person name="Schmutz J."/>
            <person name="Mullet J.E."/>
        </authorList>
    </citation>
    <scope>NUCLEOTIDE SEQUENCE [LARGE SCALE GENOMIC DNA]</scope>
    <source>
        <strain evidence="3">cv. BTx623</strain>
    </source>
</reference>
<accession>A0A1Z5R9J3</accession>
<dbReference type="Pfam" id="PF14009">
    <property type="entry name" value="PADRE"/>
    <property type="match status" value="1"/>
</dbReference>
<sequence length="185" mass="19575">MGNCQAAEAAAVVIQHPGGKVERLYGAATAAEVMRGNPGHYVALVVLRVSAVGKQDADPEVSTGAAAGGGARITKVKLLKPKDTLLLGQVYRLITSQEVAKAIQARREDKMRRYGSAVAGEGEVVADDDRRAQPGRHAAADAAAGCQGQGRRSTGQERKRPEKSDRQHRGRQWQPSLQSISEAAS</sequence>
<dbReference type="OMA" id="EDKMRRC"/>
<dbReference type="Gramene" id="OQU80443">
    <property type="protein sequence ID" value="OQU80443"/>
    <property type="gene ID" value="SORBI_3007G129201"/>
</dbReference>
<dbReference type="InterPro" id="IPR025322">
    <property type="entry name" value="PADRE_dom"/>
</dbReference>
<reference evidence="2 3" key="1">
    <citation type="journal article" date="2009" name="Nature">
        <title>The Sorghum bicolor genome and the diversification of grasses.</title>
        <authorList>
            <person name="Paterson A.H."/>
            <person name="Bowers J.E."/>
            <person name="Bruggmann R."/>
            <person name="Dubchak I."/>
            <person name="Grimwood J."/>
            <person name="Gundlach H."/>
            <person name="Haberer G."/>
            <person name="Hellsten U."/>
            <person name="Mitros T."/>
            <person name="Poliakov A."/>
            <person name="Schmutz J."/>
            <person name="Spannagl M."/>
            <person name="Tang H."/>
            <person name="Wang X."/>
            <person name="Wicker T."/>
            <person name="Bharti A.K."/>
            <person name="Chapman J."/>
            <person name="Feltus F.A."/>
            <person name="Gowik U."/>
            <person name="Grigoriev I.V."/>
            <person name="Lyons E."/>
            <person name="Maher C.A."/>
            <person name="Martis M."/>
            <person name="Narechania A."/>
            <person name="Otillar R.P."/>
            <person name="Penning B.W."/>
            <person name="Salamov A.A."/>
            <person name="Wang Y."/>
            <person name="Zhang L."/>
            <person name="Carpita N.C."/>
            <person name="Freeling M."/>
            <person name="Gingle A.R."/>
            <person name="Hash C.T."/>
            <person name="Keller B."/>
            <person name="Klein P."/>
            <person name="Kresovich S."/>
            <person name="McCann M.C."/>
            <person name="Ming R."/>
            <person name="Peterson D.G."/>
            <person name="Mehboob-ur-Rahman"/>
            <person name="Ware D."/>
            <person name="Westhoff P."/>
            <person name="Mayer K.F."/>
            <person name="Messing J."/>
            <person name="Rokhsar D.S."/>
        </authorList>
    </citation>
    <scope>NUCLEOTIDE SEQUENCE [LARGE SCALE GENOMIC DNA]</scope>
    <source>
        <strain evidence="3">cv. BTx623</strain>
    </source>
</reference>
<organism evidence="2 3">
    <name type="scientific">Sorghum bicolor</name>
    <name type="common">Sorghum</name>
    <name type="synonym">Sorghum vulgare</name>
    <dbReference type="NCBI Taxonomy" id="4558"/>
    <lineage>
        <taxon>Eukaryota</taxon>
        <taxon>Viridiplantae</taxon>
        <taxon>Streptophyta</taxon>
        <taxon>Embryophyta</taxon>
        <taxon>Tracheophyta</taxon>
        <taxon>Spermatophyta</taxon>
        <taxon>Magnoliopsida</taxon>
        <taxon>Liliopsida</taxon>
        <taxon>Poales</taxon>
        <taxon>Poaceae</taxon>
        <taxon>PACMAD clade</taxon>
        <taxon>Panicoideae</taxon>
        <taxon>Andropogonodae</taxon>
        <taxon>Andropogoneae</taxon>
        <taxon>Sorghinae</taxon>
        <taxon>Sorghum</taxon>
    </lineage>
</organism>
<evidence type="ECO:0000313" key="2">
    <source>
        <dbReference type="EMBL" id="OQU80443.1"/>
    </source>
</evidence>
<feature type="compositionally biased region" description="Basic and acidic residues" evidence="1">
    <location>
        <begin position="154"/>
        <end position="167"/>
    </location>
</feature>
<gene>
    <name evidence="2" type="ORF">SORBI_3007G129201</name>
</gene>
<evidence type="ECO:0000313" key="3">
    <source>
        <dbReference type="Proteomes" id="UP000000768"/>
    </source>
</evidence>
<dbReference type="EMBL" id="CM000766">
    <property type="protein sequence ID" value="OQU80443.1"/>
    <property type="molecule type" value="Genomic_DNA"/>
</dbReference>
<dbReference type="PANTHER" id="PTHR33413">
    <property type="entry name" value="EXPRESSED PROTEIN"/>
    <property type="match status" value="1"/>
</dbReference>
<keyword evidence="3" id="KW-1185">Reference proteome</keyword>